<feature type="transmembrane region" description="Helical" evidence="7">
    <location>
        <begin position="47"/>
        <end position="66"/>
    </location>
</feature>
<feature type="domain" description="Major facilitator superfamily (MFS) profile" evidence="8">
    <location>
        <begin position="1"/>
        <end position="365"/>
    </location>
</feature>
<dbReference type="Proteomes" id="UP000290759">
    <property type="component" value="Unassembled WGS sequence"/>
</dbReference>
<dbReference type="OrthoDB" id="9810492at2"/>
<dbReference type="Pfam" id="PF07690">
    <property type="entry name" value="MFS_1"/>
    <property type="match status" value="1"/>
</dbReference>
<dbReference type="InterPro" id="IPR011701">
    <property type="entry name" value="MFS"/>
</dbReference>
<evidence type="ECO:0000313" key="9">
    <source>
        <dbReference type="EMBL" id="RYC31363.1"/>
    </source>
</evidence>
<feature type="transmembrane region" description="Helical" evidence="7">
    <location>
        <begin position="109"/>
        <end position="133"/>
    </location>
</feature>
<gene>
    <name evidence="9" type="ORF">D3273_14520</name>
</gene>
<evidence type="ECO:0000256" key="2">
    <source>
        <dbReference type="ARBA" id="ARBA00022448"/>
    </source>
</evidence>
<feature type="transmembrane region" description="Helical" evidence="7">
    <location>
        <begin position="342"/>
        <end position="361"/>
    </location>
</feature>
<evidence type="ECO:0000256" key="5">
    <source>
        <dbReference type="ARBA" id="ARBA00022989"/>
    </source>
</evidence>
<evidence type="ECO:0000259" key="8">
    <source>
        <dbReference type="PROSITE" id="PS50850"/>
    </source>
</evidence>
<feature type="transmembrane region" description="Helical" evidence="7">
    <location>
        <begin position="254"/>
        <end position="271"/>
    </location>
</feature>
<keyword evidence="5 7" id="KW-1133">Transmembrane helix</keyword>
<dbReference type="EMBL" id="QYBB01000015">
    <property type="protein sequence ID" value="RYC31363.1"/>
    <property type="molecule type" value="Genomic_DNA"/>
</dbReference>
<keyword evidence="10" id="KW-1185">Reference proteome</keyword>
<keyword evidence="4 7" id="KW-0812">Transmembrane</keyword>
<evidence type="ECO:0000256" key="4">
    <source>
        <dbReference type="ARBA" id="ARBA00022692"/>
    </source>
</evidence>
<dbReference type="InterPro" id="IPR036259">
    <property type="entry name" value="MFS_trans_sf"/>
</dbReference>
<keyword evidence="2" id="KW-0813">Transport</keyword>
<evidence type="ECO:0000256" key="1">
    <source>
        <dbReference type="ARBA" id="ARBA00004651"/>
    </source>
</evidence>
<comment type="caution">
    <text evidence="9">The sequence shown here is derived from an EMBL/GenBank/DDBJ whole genome shotgun (WGS) entry which is preliminary data.</text>
</comment>
<dbReference type="AlphaFoldDB" id="A0A4Q2U4A2"/>
<evidence type="ECO:0000313" key="10">
    <source>
        <dbReference type="Proteomes" id="UP000290759"/>
    </source>
</evidence>
<dbReference type="InterPro" id="IPR020846">
    <property type="entry name" value="MFS_dom"/>
</dbReference>
<feature type="transmembrane region" description="Helical" evidence="7">
    <location>
        <begin position="139"/>
        <end position="157"/>
    </location>
</feature>
<protein>
    <submittedName>
        <fullName evidence="9">MFS transporter</fullName>
    </submittedName>
</protein>
<feature type="transmembrane region" description="Helical" evidence="7">
    <location>
        <begin position="277"/>
        <end position="300"/>
    </location>
</feature>
<name>A0A4Q2U4A2_9HYPH</name>
<keyword evidence="3" id="KW-1003">Cell membrane</keyword>
<dbReference type="SUPFAM" id="SSF103473">
    <property type="entry name" value="MFS general substrate transporter"/>
    <property type="match status" value="1"/>
</dbReference>
<reference evidence="9 10" key="2">
    <citation type="submission" date="2019-02" db="EMBL/GenBank/DDBJ databases">
        <title>'Lichenibacterium ramalinii' gen. nov. sp. nov., 'Lichenibacterium minor' gen. nov. sp. nov.</title>
        <authorList>
            <person name="Pankratov T."/>
        </authorList>
    </citation>
    <scope>NUCLEOTIDE SEQUENCE [LARGE SCALE GENOMIC DNA]</scope>
    <source>
        <strain evidence="9 10">RmlP026</strain>
    </source>
</reference>
<dbReference type="Gene3D" id="1.20.1250.20">
    <property type="entry name" value="MFS general substrate transporter like domains"/>
    <property type="match status" value="2"/>
</dbReference>
<dbReference type="PROSITE" id="PS50850">
    <property type="entry name" value="MFS"/>
    <property type="match status" value="1"/>
</dbReference>
<evidence type="ECO:0000256" key="7">
    <source>
        <dbReference type="SAM" id="Phobius"/>
    </source>
</evidence>
<accession>A0A4Q2U4A2</accession>
<dbReference type="PANTHER" id="PTHR23517">
    <property type="entry name" value="RESISTANCE PROTEIN MDTM, PUTATIVE-RELATED-RELATED"/>
    <property type="match status" value="1"/>
</dbReference>
<reference evidence="9 10" key="1">
    <citation type="submission" date="2018-12" db="EMBL/GenBank/DDBJ databases">
        <authorList>
            <person name="Grouzdev D.S."/>
            <person name="Krutkina M.S."/>
        </authorList>
    </citation>
    <scope>NUCLEOTIDE SEQUENCE [LARGE SCALE GENOMIC DNA]</scope>
    <source>
        <strain evidence="9 10">RmlP026</strain>
    </source>
</reference>
<keyword evidence="6 7" id="KW-0472">Membrane</keyword>
<dbReference type="CDD" id="cd17325">
    <property type="entry name" value="MFS_MdtG_SLC18_like"/>
    <property type="match status" value="1"/>
</dbReference>
<sequence>MARSPLTALYAAHLGAPAAAIGLLVAAVTVTGIVVKLPSGALADLFGFRRLMLAGLCVKASAPFLYPLVTAWPQLLALRLYHGLSTALYAPAASARVASLYPEARGRRLGLYGAAENAGVVLGPVVGAAVLAWVGFTPAFVVSGLIGVAALLALLPLPGGGGPKPSSPPRYVLADLRRGLAQILGDPGIRLASLAEGALYAGVGTLQAYLPLYATGIGIRIVDVGWLFGVQGVASILLRGPMGALGDRVGRRPVIVAGMSLCILCLASVPWCSDYALLLVLCAAFGAGTAMVTPSTTALIGDRAARGGYGAAMGVFGSLWDIGHAGGPILAGPLIGWLGYRITFPIVAAAIASALVCFVVGGERAFGRGARSK</sequence>
<evidence type="ECO:0000256" key="6">
    <source>
        <dbReference type="ARBA" id="ARBA00023136"/>
    </source>
</evidence>
<dbReference type="GO" id="GO:0022857">
    <property type="term" value="F:transmembrane transporter activity"/>
    <property type="evidence" value="ECO:0007669"/>
    <property type="project" value="InterPro"/>
</dbReference>
<dbReference type="GO" id="GO:0005886">
    <property type="term" value="C:plasma membrane"/>
    <property type="evidence" value="ECO:0007669"/>
    <property type="project" value="UniProtKB-SubCell"/>
</dbReference>
<proteinExistence type="predicted"/>
<organism evidence="9 10">
    <name type="scientific">Lichenibacterium minor</name>
    <dbReference type="NCBI Taxonomy" id="2316528"/>
    <lineage>
        <taxon>Bacteria</taxon>
        <taxon>Pseudomonadati</taxon>
        <taxon>Pseudomonadota</taxon>
        <taxon>Alphaproteobacteria</taxon>
        <taxon>Hyphomicrobiales</taxon>
        <taxon>Lichenihabitantaceae</taxon>
        <taxon>Lichenibacterium</taxon>
    </lineage>
</organism>
<dbReference type="InterPro" id="IPR050171">
    <property type="entry name" value="MFS_Transporters"/>
</dbReference>
<evidence type="ECO:0000256" key="3">
    <source>
        <dbReference type="ARBA" id="ARBA00022475"/>
    </source>
</evidence>
<feature type="transmembrane region" description="Helical" evidence="7">
    <location>
        <begin position="12"/>
        <end position="35"/>
    </location>
</feature>
<comment type="subcellular location">
    <subcellularLocation>
        <location evidence="1">Cell membrane</location>
        <topology evidence="1">Multi-pass membrane protein</topology>
    </subcellularLocation>
</comment>